<evidence type="ECO:0000256" key="11">
    <source>
        <dbReference type="PIRSR" id="PIRSR005096-3"/>
    </source>
</evidence>
<evidence type="ECO:0000256" key="1">
    <source>
        <dbReference type="ARBA" id="ARBA00001614"/>
    </source>
</evidence>
<dbReference type="OrthoDB" id="9779408at2"/>
<comment type="catalytic activity">
    <reaction evidence="1 8">
        <text>alpha-D-glucose = beta-D-glucose</text>
        <dbReference type="Rhea" id="RHEA:10264"/>
        <dbReference type="ChEBI" id="CHEBI:15903"/>
        <dbReference type="ChEBI" id="CHEBI:17925"/>
        <dbReference type="EC" id="5.1.3.3"/>
    </reaction>
</comment>
<dbReference type="EMBL" id="LS483470">
    <property type="protein sequence ID" value="SQI41574.1"/>
    <property type="molecule type" value="Genomic_DNA"/>
</dbReference>
<evidence type="ECO:0000256" key="7">
    <source>
        <dbReference type="ARBA" id="ARBA00023277"/>
    </source>
</evidence>
<dbReference type="UniPathway" id="UPA00242"/>
<dbReference type="EC" id="5.1.3.3" evidence="4 8"/>
<dbReference type="RefSeq" id="WP_111740658.1">
    <property type="nucleotide sequence ID" value="NZ_LR698987.1"/>
</dbReference>
<dbReference type="PANTHER" id="PTHR10091:SF0">
    <property type="entry name" value="GALACTOSE MUTAROTASE"/>
    <property type="match status" value="1"/>
</dbReference>
<evidence type="ECO:0000256" key="3">
    <source>
        <dbReference type="ARBA" id="ARBA00006206"/>
    </source>
</evidence>
<proteinExistence type="inferred from homology"/>
<dbReference type="GO" id="GO:0033499">
    <property type="term" value="P:galactose catabolic process via UDP-galactose, Leloir pathway"/>
    <property type="evidence" value="ECO:0007669"/>
    <property type="project" value="TreeGrafter"/>
</dbReference>
<dbReference type="GO" id="GO:0005737">
    <property type="term" value="C:cytoplasm"/>
    <property type="evidence" value="ECO:0007669"/>
    <property type="project" value="TreeGrafter"/>
</dbReference>
<dbReference type="CDD" id="cd09019">
    <property type="entry name" value="galactose_mutarotase_like"/>
    <property type="match status" value="1"/>
</dbReference>
<comment type="pathway">
    <text evidence="2 8">Carbohydrate metabolism; hexose metabolism.</text>
</comment>
<dbReference type="NCBIfam" id="NF008277">
    <property type="entry name" value="PRK11055.1"/>
    <property type="match status" value="1"/>
</dbReference>
<dbReference type="InterPro" id="IPR011013">
    <property type="entry name" value="Gal_mutarotase_sf_dom"/>
</dbReference>
<dbReference type="GO" id="GO:0004034">
    <property type="term" value="F:aldose 1-epimerase activity"/>
    <property type="evidence" value="ECO:0007669"/>
    <property type="project" value="UniProtKB-EC"/>
</dbReference>
<feature type="binding site" evidence="10">
    <location>
        <position position="245"/>
    </location>
    <ligand>
        <name>beta-D-galactose</name>
        <dbReference type="ChEBI" id="CHEBI:27667"/>
    </ligand>
</feature>
<dbReference type="PANTHER" id="PTHR10091">
    <property type="entry name" value="ALDOSE-1-EPIMERASE"/>
    <property type="match status" value="1"/>
</dbReference>
<evidence type="ECO:0000256" key="2">
    <source>
        <dbReference type="ARBA" id="ARBA00005028"/>
    </source>
</evidence>
<dbReference type="InterPro" id="IPR013458">
    <property type="entry name" value="Ald_epimerase_bac"/>
</dbReference>
<comment type="similarity">
    <text evidence="3 8">Belongs to the aldose epimerase family.</text>
</comment>
<evidence type="ECO:0000313" key="12">
    <source>
        <dbReference type="EMBL" id="SQI41574.1"/>
    </source>
</evidence>
<keyword evidence="7 8" id="KW-0119">Carbohydrate metabolism</keyword>
<dbReference type="KEGG" id="lri:NCTC12151_02166"/>
<evidence type="ECO:0000313" key="13">
    <source>
        <dbReference type="Proteomes" id="UP000249005"/>
    </source>
</evidence>
<reference evidence="12 13" key="1">
    <citation type="submission" date="2018-06" db="EMBL/GenBank/DDBJ databases">
        <authorList>
            <consortium name="Pathogen Informatics"/>
            <person name="Doyle S."/>
        </authorList>
    </citation>
    <scope>NUCLEOTIDE SEQUENCE [LARGE SCALE GENOMIC DNA]</scope>
    <source>
        <strain evidence="12 13">NCTC12151</strain>
    </source>
</reference>
<dbReference type="PROSITE" id="PS00545">
    <property type="entry name" value="ALDOSE_1_EPIMERASE"/>
    <property type="match status" value="1"/>
</dbReference>
<dbReference type="Gene3D" id="2.70.98.10">
    <property type="match status" value="1"/>
</dbReference>
<name>A0A2X4XYC4_9GAMM</name>
<evidence type="ECO:0000256" key="5">
    <source>
        <dbReference type="ARBA" id="ARBA00014165"/>
    </source>
</evidence>
<dbReference type="NCBIfam" id="TIGR02636">
    <property type="entry name" value="galM_Leloir"/>
    <property type="match status" value="1"/>
</dbReference>
<feature type="active site" description="Proton donor" evidence="9">
    <location>
        <position position="175"/>
    </location>
</feature>
<dbReference type="AlphaFoldDB" id="A0A2X4XYC4"/>
<dbReference type="InterPro" id="IPR008183">
    <property type="entry name" value="Aldose_1/G6P_1-epimerase"/>
</dbReference>
<feature type="binding site" evidence="11">
    <location>
        <begin position="78"/>
        <end position="79"/>
    </location>
    <ligand>
        <name>beta-D-galactose</name>
        <dbReference type="ChEBI" id="CHEBI:27667"/>
    </ligand>
</feature>
<evidence type="ECO:0000256" key="6">
    <source>
        <dbReference type="ARBA" id="ARBA00023235"/>
    </source>
</evidence>
<keyword evidence="13" id="KW-1185">Reference proteome</keyword>
<dbReference type="Pfam" id="PF01263">
    <property type="entry name" value="Aldose_epim"/>
    <property type="match status" value="1"/>
</dbReference>
<dbReference type="InterPro" id="IPR014718">
    <property type="entry name" value="GH-type_carb-bd"/>
</dbReference>
<evidence type="ECO:0000256" key="4">
    <source>
        <dbReference type="ARBA" id="ARBA00013185"/>
    </source>
</evidence>
<evidence type="ECO:0000256" key="9">
    <source>
        <dbReference type="PIRSR" id="PIRSR005096-1"/>
    </source>
</evidence>
<keyword evidence="6 8" id="KW-0413">Isomerase</keyword>
<gene>
    <name evidence="12" type="primary">galM</name>
    <name evidence="12" type="ORF">NCTC12151_02166</name>
</gene>
<dbReference type="GO" id="GO:0006006">
    <property type="term" value="P:glucose metabolic process"/>
    <property type="evidence" value="ECO:0007669"/>
    <property type="project" value="TreeGrafter"/>
</dbReference>
<sequence length="348" mass="38583">MLTTHPSLAPDGAPFTVLTLTNAQGMRISLMDWGATWLSCEVPMGDGQMRETLLGCHSPQDYLRQTAYLGATVGRYANRIAFSQLTQRSHTIKLVPNQGEHQLHGGANGPDRRRWAIVARDEQSVTFSLRSPDGDNGFPGNLAVKVTYTLTNEGRVEIRYVADVDRLCPVNFTNHAYFNLDDNSTDCLDHRLFINAESFLPVDREGIPNAALTPVSIGGMDFRQPKRVGQDLLSDDGQRCVGGYDHAYLLSEHCRDGQSPAATLWSSDERVMMNVYTSKPALQFYSGNFLAGTPSRDGGEYGRFAGLALESEFLPDSPNHPEWPQPDCWLTPGDTYHSMTAYQFTVLK</sequence>
<dbReference type="GO" id="GO:0030246">
    <property type="term" value="F:carbohydrate binding"/>
    <property type="evidence" value="ECO:0007669"/>
    <property type="project" value="InterPro"/>
</dbReference>
<dbReference type="SUPFAM" id="SSF74650">
    <property type="entry name" value="Galactose mutarotase-like"/>
    <property type="match status" value="1"/>
</dbReference>
<feature type="binding site" evidence="11">
    <location>
        <begin position="175"/>
        <end position="177"/>
    </location>
    <ligand>
        <name>beta-D-galactose</name>
        <dbReference type="ChEBI" id="CHEBI:27667"/>
    </ligand>
</feature>
<dbReference type="InterPro" id="IPR018052">
    <property type="entry name" value="Ald1_epimerase_CS"/>
</dbReference>
<dbReference type="InterPro" id="IPR015443">
    <property type="entry name" value="Aldose_1-epimerase"/>
</dbReference>
<evidence type="ECO:0000256" key="8">
    <source>
        <dbReference type="PIRNR" id="PIRNR005096"/>
    </source>
</evidence>
<feature type="active site" description="Proton acceptor" evidence="9">
    <location>
        <position position="310"/>
    </location>
</feature>
<dbReference type="PIRSF" id="PIRSF005096">
    <property type="entry name" value="GALM"/>
    <property type="match status" value="1"/>
</dbReference>
<organism evidence="12 13">
    <name type="scientific">Leminorella richardii</name>
    <dbReference type="NCBI Taxonomy" id="158841"/>
    <lineage>
        <taxon>Bacteria</taxon>
        <taxon>Pseudomonadati</taxon>
        <taxon>Pseudomonadota</taxon>
        <taxon>Gammaproteobacteria</taxon>
        <taxon>Enterobacterales</taxon>
        <taxon>Budviciaceae</taxon>
        <taxon>Leminorella</taxon>
    </lineage>
</organism>
<accession>A0A2X4XYC4</accession>
<dbReference type="Proteomes" id="UP000249005">
    <property type="component" value="Chromosome 1"/>
</dbReference>
<evidence type="ECO:0000256" key="10">
    <source>
        <dbReference type="PIRSR" id="PIRSR005096-2"/>
    </source>
</evidence>
<dbReference type="InterPro" id="IPR047215">
    <property type="entry name" value="Galactose_mutarotase-like"/>
</dbReference>
<protein>
    <recommendedName>
        <fullName evidence="5 8">Aldose 1-epimerase</fullName>
        <ecNumber evidence="4 8">5.1.3.3</ecNumber>
    </recommendedName>
</protein>